<dbReference type="Gene3D" id="6.10.140.2220">
    <property type="match status" value="1"/>
</dbReference>
<evidence type="ECO:0000256" key="1">
    <source>
        <dbReference type="ARBA" id="ARBA00022723"/>
    </source>
</evidence>
<evidence type="ECO:0000313" key="6">
    <source>
        <dbReference type="EMBL" id="PMD53938.1"/>
    </source>
</evidence>
<proteinExistence type="predicted"/>
<sequence length="927" mass="104650">MARCTVCFAEGAKKCRDCKSIFYCPDNCKKSDGYLHKCGKFTIFATQHPRPSNEALLVIKLEIDSHFPKLDWVQGGAAWNMQIVKQGNEFNNPSKIDYIDVEEPRLVAEKRIHEHAIPSLTNLEDTVAIHYLDTSKDRSQTSADLHFAADFFKSFGGSKGAVLAEDYRAAMLASEGDTFMQGAPKYSLAVVSNGHPLFRGKATPISTEVKVPMVTCGYNTTLTTLSSSTPDKEWSPHRNPSALAMNLDISTLSKNWVCVDKTVWPKNSVGYILVGKEDGRGVTEKHLEVIAEFCIRIQHLFLGEMKEELGLEGGEKSATRLRFVQEHVNKKKFEKFFKVYKEKRSQNGDRSWDKTFSSPNTQFIVTFKTTARSHLYSASDIYIFFNPDKAFLVTPSKTLHHHELYLGQAYVLVDNTSSIPSQFRKLLGLRLELSYYFGYPSCDITKIQRNFEHSSLIRLQHPRSFGLSSLTIPSSFLELTNFVHESTFIASTVTVASLDNMPPLRCTVCNASNATECSICKSAAYCSERCKNDDERLHLLVCKQFAAFVDKNPRPSEKAFIAIKLEPESKVPELIVEMGASFNQPVKHTFLGDDDPRPNEVRITSHSTPKFDLDHTVAFNFRDAFFYDGSKTNECVANMANGKHKHRWCGRLIVLAWPGLKLETKVYQDVTAADLHYVTDYFKSFGDGLGVKEELKIGDQPVDFEKVTDVSRMMQDLFVDGRVRDQIWGVVISCKGSRKFRGKPRYAPTSVIALHGIFRLKATELSKAMKLPFMTYKQLAAPLKYNGPGWNPLANPVASAMNLNLQVLSDTWGGVDKKMWDDVGDIIVAREDHKDITMQQVEAIAQFALKVQKLVTKQVIAELADSENQDKKAKAALRCKFLQEEVSKEKFENFFVKYKVDKIKKKDKTWRGAVSPYLMGCTILWSV</sequence>
<dbReference type="GO" id="GO:0008270">
    <property type="term" value="F:zinc ion binding"/>
    <property type="evidence" value="ECO:0007669"/>
    <property type="project" value="UniProtKB-KW"/>
</dbReference>
<evidence type="ECO:0000256" key="2">
    <source>
        <dbReference type="ARBA" id="ARBA00022771"/>
    </source>
</evidence>
<evidence type="ECO:0000256" key="3">
    <source>
        <dbReference type="ARBA" id="ARBA00022833"/>
    </source>
</evidence>
<dbReference type="GeneID" id="36591858"/>
<dbReference type="AlphaFoldDB" id="A0A2J6ST29"/>
<dbReference type="InterPro" id="IPR002893">
    <property type="entry name" value="Znf_MYND"/>
</dbReference>
<keyword evidence="2 4" id="KW-0863">Zinc-finger</keyword>
<protein>
    <recommendedName>
        <fullName evidence="5">MYND-type domain-containing protein</fullName>
    </recommendedName>
</protein>
<evidence type="ECO:0000259" key="5">
    <source>
        <dbReference type="PROSITE" id="PS50865"/>
    </source>
</evidence>
<reference evidence="6 7" key="1">
    <citation type="submission" date="2016-04" db="EMBL/GenBank/DDBJ databases">
        <title>A degradative enzymes factory behind the ericoid mycorrhizal symbiosis.</title>
        <authorList>
            <consortium name="DOE Joint Genome Institute"/>
            <person name="Martino E."/>
            <person name="Morin E."/>
            <person name="Grelet G."/>
            <person name="Kuo A."/>
            <person name="Kohler A."/>
            <person name="Daghino S."/>
            <person name="Barry K."/>
            <person name="Choi C."/>
            <person name="Cichocki N."/>
            <person name="Clum A."/>
            <person name="Copeland A."/>
            <person name="Hainaut M."/>
            <person name="Haridas S."/>
            <person name="Labutti K."/>
            <person name="Lindquist E."/>
            <person name="Lipzen A."/>
            <person name="Khouja H.-R."/>
            <person name="Murat C."/>
            <person name="Ohm R."/>
            <person name="Olson A."/>
            <person name="Spatafora J."/>
            <person name="Veneault-Fourrey C."/>
            <person name="Henrissat B."/>
            <person name="Grigoriev I."/>
            <person name="Martin F."/>
            <person name="Perotto S."/>
        </authorList>
    </citation>
    <scope>NUCLEOTIDE SEQUENCE [LARGE SCALE GENOMIC DNA]</scope>
    <source>
        <strain evidence="6 7">E</strain>
    </source>
</reference>
<evidence type="ECO:0000313" key="7">
    <source>
        <dbReference type="Proteomes" id="UP000235371"/>
    </source>
</evidence>
<evidence type="ECO:0000256" key="4">
    <source>
        <dbReference type="PROSITE-ProRule" id="PRU00134"/>
    </source>
</evidence>
<dbReference type="OrthoDB" id="437457at2759"/>
<dbReference type="InParanoid" id="A0A2J6ST29"/>
<feature type="domain" description="MYND-type" evidence="5">
    <location>
        <begin position="506"/>
        <end position="542"/>
    </location>
</feature>
<gene>
    <name evidence="6" type="ORF">K444DRAFT_634736</name>
</gene>
<dbReference type="Proteomes" id="UP000235371">
    <property type="component" value="Unassembled WGS sequence"/>
</dbReference>
<dbReference type="EMBL" id="KZ613866">
    <property type="protein sequence ID" value="PMD53938.1"/>
    <property type="molecule type" value="Genomic_DNA"/>
</dbReference>
<keyword evidence="3" id="KW-0862">Zinc</keyword>
<dbReference type="STRING" id="1095630.A0A2J6ST29"/>
<organism evidence="6 7">
    <name type="scientific">Hyaloscypha bicolor E</name>
    <dbReference type="NCBI Taxonomy" id="1095630"/>
    <lineage>
        <taxon>Eukaryota</taxon>
        <taxon>Fungi</taxon>
        <taxon>Dikarya</taxon>
        <taxon>Ascomycota</taxon>
        <taxon>Pezizomycotina</taxon>
        <taxon>Leotiomycetes</taxon>
        <taxon>Helotiales</taxon>
        <taxon>Hyaloscyphaceae</taxon>
        <taxon>Hyaloscypha</taxon>
        <taxon>Hyaloscypha bicolor</taxon>
    </lineage>
</organism>
<dbReference type="SUPFAM" id="SSF144232">
    <property type="entry name" value="HIT/MYND zinc finger-like"/>
    <property type="match status" value="2"/>
</dbReference>
<dbReference type="RefSeq" id="XP_024730842.1">
    <property type="nucleotide sequence ID" value="XM_024883781.1"/>
</dbReference>
<keyword evidence="1" id="KW-0479">Metal-binding</keyword>
<dbReference type="PROSITE" id="PS01360">
    <property type="entry name" value="ZF_MYND_1"/>
    <property type="match status" value="1"/>
</dbReference>
<accession>A0A2J6ST29</accession>
<keyword evidence="7" id="KW-1185">Reference proteome</keyword>
<name>A0A2J6ST29_9HELO</name>
<dbReference type="PROSITE" id="PS50865">
    <property type="entry name" value="ZF_MYND_2"/>
    <property type="match status" value="1"/>
</dbReference>